<evidence type="ECO:0000256" key="2">
    <source>
        <dbReference type="ARBA" id="ARBA00022670"/>
    </source>
</evidence>
<evidence type="ECO:0000256" key="4">
    <source>
        <dbReference type="SAM" id="MobiDB-lite"/>
    </source>
</evidence>
<dbReference type="Pfam" id="PF02902">
    <property type="entry name" value="Peptidase_C48"/>
    <property type="match status" value="1"/>
</dbReference>
<dbReference type="SUPFAM" id="SSF54001">
    <property type="entry name" value="Cysteine proteinases"/>
    <property type="match status" value="1"/>
</dbReference>
<dbReference type="InterPro" id="IPR003653">
    <property type="entry name" value="Peptidase_C48_C"/>
</dbReference>
<gene>
    <name evidence="6" type="ORF">D9613_009688</name>
</gene>
<keyword evidence="2" id="KW-0645">Protease</keyword>
<evidence type="ECO:0000313" key="6">
    <source>
        <dbReference type="EMBL" id="KAF4618575.1"/>
    </source>
</evidence>
<feature type="region of interest" description="Disordered" evidence="4">
    <location>
        <begin position="278"/>
        <end position="331"/>
    </location>
</feature>
<dbReference type="InterPro" id="IPR038765">
    <property type="entry name" value="Papain-like_cys_pep_sf"/>
</dbReference>
<organism evidence="6 7">
    <name type="scientific">Agrocybe pediades</name>
    <dbReference type="NCBI Taxonomy" id="84607"/>
    <lineage>
        <taxon>Eukaryota</taxon>
        <taxon>Fungi</taxon>
        <taxon>Dikarya</taxon>
        <taxon>Basidiomycota</taxon>
        <taxon>Agaricomycotina</taxon>
        <taxon>Agaricomycetes</taxon>
        <taxon>Agaricomycetidae</taxon>
        <taxon>Agaricales</taxon>
        <taxon>Agaricineae</taxon>
        <taxon>Strophariaceae</taxon>
        <taxon>Agrocybe</taxon>
    </lineage>
</organism>
<dbReference type="AlphaFoldDB" id="A0A8H4QW24"/>
<dbReference type="Gene3D" id="3.40.395.10">
    <property type="entry name" value="Adenoviral Proteinase, Chain A"/>
    <property type="match status" value="1"/>
</dbReference>
<feature type="domain" description="Ubiquitin-like protease family profile" evidence="5">
    <location>
        <begin position="65"/>
        <end position="166"/>
    </location>
</feature>
<dbReference type="GO" id="GO:0019783">
    <property type="term" value="F:ubiquitin-like protein peptidase activity"/>
    <property type="evidence" value="ECO:0007669"/>
    <property type="project" value="UniProtKB-ARBA"/>
</dbReference>
<keyword evidence="3" id="KW-0378">Hydrolase</keyword>
<comment type="similarity">
    <text evidence="1">Belongs to the peptidase C48 family.</text>
</comment>
<reference evidence="6 7" key="1">
    <citation type="submission" date="2019-12" db="EMBL/GenBank/DDBJ databases">
        <authorList>
            <person name="Floudas D."/>
            <person name="Bentzer J."/>
            <person name="Ahren D."/>
            <person name="Johansson T."/>
            <person name="Persson P."/>
            <person name="Tunlid A."/>
        </authorList>
    </citation>
    <scope>NUCLEOTIDE SEQUENCE [LARGE SCALE GENOMIC DNA]</scope>
    <source>
        <strain evidence="6 7">CBS 102.39</strain>
    </source>
</reference>
<dbReference type="GO" id="GO:0008234">
    <property type="term" value="F:cysteine-type peptidase activity"/>
    <property type="evidence" value="ECO:0007669"/>
    <property type="project" value="InterPro"/>
</dbReference>
<accession>A0A8H4QW24</accession>
<evidence type="ECO:0000259" key="5">
    <source>
        <dbReference type="Pfam" id="PF02902"/>
    </source>
</evidence>
<keyword evidence="7" id="KW-1185">Reference proteome</keyword>
<dbReference type="Proteomes" id="UP000521872">
    <property type="component" value="Unassembled WGS sequence"/>
</dbReference>
<comment type="caution">
    <text evidence="6">The sequence shown here is derived from an EMBL/GenBank/DDBJ whole genome shotgun (WGS) entry which is preliminary data.</text>
</comment>
<protein>
    <recommendedName>
        <fullName evidence="5">Ubiquitin-like protease family profile domain-containing protein</fullName>
    </recommendedName>
</protein>
<dbReference type="EMBL" id="JAACJL010000017">
    <property type="protein sequence ID" value="KAF4618575.1"/>
    <property type="molecule type" value="Genomic_DNA"/>
</dbReference>
<evidence type="ECO:0000256" key="3">
    <source>
        <dbReference type="ARBA" id="ARBA00022801"/>
    </source>
</evidence>
<feature type="compositionally biased region" description="Basic and acidic residues" evidence="4">
    <location>
        <begin position="312"/>
        <end position="321"/>
    </location>
</feature>
<name>A0A8H4QW24_9AGAR</name>
<sequence>MAEMNGISHWAVLSSWLGPIVRKEVVEGVHVRTTQEYIQQAVNSQSKEALLARTLWVIPLCSVETKKSPRHWITAWVDWTQKEIGIFDSIPELGSSSWAEPLLLRIVNHIQDALGQDRIEWNTGGWGRVIERLKGLECQMDSWSCGYYVLMRICGLARGTTFENTPFKVQDEVRREALDIVLGLLTSTPKDDNDDDDEIELLGIASDEQVMLCLETGGMELEEDEEMRDVGDDAPTTSQLEMGEREKEDSGLPWLQLHRSVPLIEGVTATLPAGVKRKLPTISDDDTGYSTEIEKKKSKSQLAATGTRSRRLSAEERKTELENDANAEKQSVTETSVKCKGCKKVIKLSNRPGKPYEMKNWISHKEKCAQITGKKLVRLPGPSKSKDGTVSYKTAVVSATPSIAILFRTQPATVAQGCSTSRKMVRATANVTEPPEPPTTLCKNLTGPTYDNYISLTQTRNYGGVSPTVIAQVIRCLFPYKDFRPLASSNTGGSLEEQTETSLRVTLPVAPFLSASDEGRNSEPNMTKWTKAEKKGFQTVMQSFSRWVVDFVHNCIKSTKCEGKTANVDGICSACHSVGKDKSLLHAIRKKEREAKLPAEERQEVFTRRKQYARNNHVLQVESQRLQELLIDPVLFDIHESMKTGKPEDCFLQLFKQAREGKLETSKRFLEVCEVFSDRIRRETSGNRNLKYGIRYSESYLNFMIAMRGYGQNSNRQYSIFTAEFNGPSVRHLRTLVSNSGDAMQNPYLIFENMVRVKHYVDSVKYTGPTIVGSDCTKVRKRLNYSTQHGSHILGTVFPLHEVEVDDQADIDDIVNCAMKEKGHATQARAIIAKIPLPRCAPLVIALLPTNGKEDAAEIHTHHIKIQAMAQQLSLPLVAFGTDGAAVELAAQILMDKEQSQEEPFTYKYPLYGIFPKVPVFSKTGPVVSVTDPPHVKKTCRNQPQYGTHTASLGVGL</sequence>
<dbReference type="GO" id="GO:0006508">
    <property type="term" value="P:proteolysis"/>
    <property type="evidence" value="ECO:0007669"/>
    <property type="project" value="UniProtKB-KW"/>
</dbReference>
<feature type="region of interest" description="Disordered" evidence="4">
    <location>
        <begin position="221"/>
        <end position="252"/>
    </location>
</feature>
<proteinExistence type="inferred from homology"/>
<evidence type="ECO:0000313" key="7">
    <source>
        <dbReference type="Proteomes" id="UP000521872"/>
    </source>
</evidence>
<evidence type="ECO:0000256" key="1">
    <source>
        <dbReference type="ARBA" id="ARBA00005234"/>
    </source>
</evidence>